<evidence type="ECO:0000313" key="2">
    <source>
        <dbReference type="EMBL" id="CAG7654419.1"/>
    </source>
</evidence>
<comment type="caution">
    <text evidence="2">The sequence shown here is derived from an EMBL/GenBank/DDBJ whole genome shotgun (WGS) entry which is preliminary data.</text>
</comment>
<protein>
    <submittedName>
        <fullName evidence="2">Uncharacterized protein</fullName>
    </submittedName>
</protein>
<gene>
    <name evidence="2" type="ORF">SBRY_60470</name>
</gene>
<reference evidence="2" key="1">
    <citation type="submission" date="2021-06" db="EMBL/GenBank/DDBJ databases">
        <authorList>
            <person name="Arsene-Ploetze F."/>
        </authorList>
    </citation>
    <scope>NUCLEOTIDE SEQUENCE</scope>
    <source>
        <strain evidence="2">SBRY1</strain>
    </source>
</reference>
<evidence type="ECO:0000256" key="1">
    <source>
        <dbReference type="SAM" id="MobiDB-lite"/>
    </source>
</evidence>
<dbReference type="EMBL" id="CAJVAX010000020">
    <property type="protein sequence ID" value="CAG7654419.1"/>
    <property type="molecule type" value="Genomic_DNA"/>
</dbReference>
<sequence>MESPSRPRPRPDALSVGAASVIDIQQVIATGVSAEEGLWGAGSWSVTARRSSGRALRRAAPSRFATGGSGPRGGRR</sequence>
<feature type="compositionally biased region" description="Gly residues" evidence="1">
    <location>
        <begin position="67"/>
        <end position="76"/>
    </location>
</feature>
<organism evidence="2 3">
    <name type="scientific">Actinacidiphila bryophytorum</name>
    <dbReference type="NCBI Taxonomy" id="1436133"/>
    <lineage>
        <taxon>Bacteria</taxon>
        <taxon>Bacillati</taxon>
        <taxon>Actinomycetota</taxon>
        <taxon>Actinomycetes</taxon>
        <taxon>Kitasatosporales</taxon>
        <taxon>Streptomycetaceae</taxon>
        <taxon>Actinacidiphila</taxon>
    </lineage>
</organism>
<dbReference type="Proteomes" id="UP001153328">
    <property type="component" value="Unassembled WGS sequence"/>
</dbReference>
<keyword evidence="3" id="KW-1185">Reference proteome</keyword>
<accession>A0A9W4H6M1</accession>
<proteinExistence type="predicted"/>
<name>A0A9W4H6M1_9ACTN</name>
<dbReference type="AlphaFoldDB" id="A0A9W4H6M1"/>
<feature type="region of interest" description="Disordered" evidence="1">
    <location>
        <begin position="50"/>
        <end position="76"/>
    </location>
</feature>
<evidence type="ECO:0000313" key="3">
    <source>
        <dbReference type="Proteomes" id="UP001153328"/>
    </source>
</evidence>